<dbReference type="Proteomes" id="UP000199041">
    <property type="component" value="Unassembled WGS sequence"/>
</dbReference>
<dbReference type="OrthoDB" id="9804920at2"/>
<dbReference type="Gene3D" id="3.20.20.140">
    <property type="entry name" value="Metal-dependent hydrolases"/>
    <property type="match status" value="1"/>
</dbReference>
<dbReference type="InterPro" id="IPR008257">
    <property type="entry name" value="Pept_M19"/>
</dbReference>
<organism evidence="1 2">
    <name type="scientific">Arachidicoccus rhizosphaerae</name>
    <dbReference type="NCBI Taxonomy" id="551991"/>
    <lineage>
        <taxon>Bacteria</taxon>
        <taxon>Pseudomonadati</taxon>
        <taxon>Bacteroidota</taxon>
        <taxon>Chitinophagia</taxon>
        <taxon>Chitinophagales</taxon>
        <taxon>Chitinophagaceae</taxon>
        <taxon>Arachidicoccus</taxon>
    </lineage>
</organism>
<dbReference type="RefSeq" id="WP_091400163.1">
    <property type="nucleotide sequence ID" value="NZ_FNQY01000022.1"/>
</dbReference>
<dbReference type="PANTHER" id="PTHR10443">
    <property type="entry name" value="MICROSOMAL DIPEPTIDASE"/>
    <property type="match status" value="1"/>
</dbReference>
<protein>
    <submittedName>
        <fullName evidence="1">Membrane dipeptidase</fullName>
    </submittedName>
</protein>
<keyword evidence="2" id="KW-1185">Reference proteome</keyword>
<dbReference type="EMBL" id="FNQY01000022">
    <property type="protein sequence ID" value="SEA48089.1"/>
    <property type="molecule type" value="Genomic_DNA"/>
</dbReference>
<dbReference type="AlphaFoldDB" id="A0A1H4BIW0"/>
<evidence type="ECO:0000313" key="2">
    <source>
        <dbReference type="Proteomes" id="UP000199041"/>
    </source>
</evidence>
<dbReference type="PROSITE" id="PS51365">
    <property type="entry name" value="RENAL_DIPEPTIDASE_2"/>
    <property type="match status" value="1"/>
</dbReference>
<dbReference type="GO" id="GO:0006508">
    <property type="term" value="P:proteolysis"/>
    <property type="evidence" value="ECO:0007669"/>
    <property type="project" value="InterPro"/>
</dbReference>
<proteinExistence type="predicted"/>
<accession>A0A1H4BIW0</accession>
<gene>
    <name evidence="1" type="ORF">SAMN05192529_1222</name>
</gene>
<dbReference type="PANTHER" id="PTHR10443:SF12">
    <property type="entry name" value="DIPEPTIDASE"/>
    <property type="match status" value="1"/>
</dbReference>
<dbReference type="STRING" id="551991.SAMN05192529_1222"/>
<evidence type="ECO:0000313" key="1">
    <source>
        <dbReference type="EMBL" id="SEA48089.1"/>
    </source>
</evidence>
<reference evidence="1 2" key="1">
    <citation type="submission" date="2016-10" db="EMBL/GenBank/DDBJ databases">
        <authorList>
            <person name="de Groot N.N."/>
        </authorList>
    </citation>
    <scope>NUCLEOTIDE SEQUENCE [LARGE SCALE GENOMIC DNA]</scope>
    <source>
        <strain evidence="1 2">Vu-144</strain>
    </source>
</reference>
<dbReference type="SUPFAM" id="SSF51556">
    <property type="entry name" value="Metallo-dependent hydrolases"/>
    <property type="match status" value="1"/>
</dbReference>
<sequence length="373" mass="41625">MFIIDAHLDLAMNALEWNRDLTKSVEFIRERESGLTDKPDRAKGTVSFPALRKGGIGLVVATQIARYVDYSGSLPGWHSPEQAWAQTQGQLAWYKEMERTGVLKSVRNKQDLQQVVSLWQTALDKDDRKSSLNTVVKYEKELVDALPIGYIRSLEGADSIVILDHLHQSYEDGLRALGPAHYGPGRYAFGTDSSAPLSHAGKELLKEMQQLDLILDVTHLCDEAFWDALKCYQGPIWASHNNCRAIVNHNRQFSDEMIKALIDRGAVIGGALDAWMMVPDWKRGVTDPQSAGCDLNSLIRHMDHICQIAGNADHIGIGSDLDGAFGKEQTPYDLDDISDLQKLPGLFKKVGYSDPDIQKIMHGNWLGFLQNNL</sequence>
<dbReference type="Pfam" id="PF01244">
    <property type="entry name" value="Peptidase_M19"/>
    <property type="match status" value="1"/>
</dbReference>
<dbReference type="GO" id="GO:0070573">
    <property type="term" value="F:metallodipeptidase activity"/>
    <property type="evidence" value="ECO:0007669"/>
    <property type="project" value="InterPro"/>
</dbReference>
<dbReference type="InterPro" id="IPR032466">
    <property type="entry name" value="Metal_Hydrolase"/>
</dbReference>
<name>A0A1H4BIW0_9BACT</name>